<comment type="caution">
    <text evidence="2">The sequence shown here is derived from an EMBL/GenBank/DDBJ whole genome shotgun (WGS) entry which is preliminary data.</text>
</comment>
<dbReference type="OrthoDB" id="3216660at2"/>
<keyword evidence="1" id="KW-0732">Signal</keyword>
<accession>A0A2T0R4X5</accession>
<feature type="signal peptide" evidence="1">
    <location>
        <begin position="1"/>
        <end position="28"/>
    </location>
</feature>
<gene>
    <name evidence="2" type="ORF">CLV37_105290</name>
</gene>
<evidence type="ECO:0000313" key="3">
    <source>
        <dbReference type="Proteomes" id="UP000238083"/>
    </source>
</evidence>
<keyword evidence="3" id="KW-1185">Reference proteome</keyword>
<evidence type="ECO:0000313" key="2">
    <source>
        <dbReference type="EMBL" id="PRY15362.1"/>
    </source>
</evidence>
<name>A0A2T0R4X5_9ACTN</name>
<sequence>MNRRTTLTLTAVAAPALALALSASTATADTTPGPAAAPETTAVTQAVRTSPATAGVPASQYTVGHVRVADGWAAADLEPTDTDALDPATAVLQLTGGTWTVVDLGTAQVGCGTVAAPVLDALALSC</sequence>
<dbReference type="EMBL" id="PVZF01000005">
    <property type="protein sequence ID" value="PRY15362.1"/>
    <property type="molecule type" value="Genomic_DNA"/>
</dbReference>
<feature type="chain" id="PRO_5015566667" evidence="1">
    <location>
        <begin position="29"/>
        <end position="126"/>
    </location>
</feature>
<evidence type="ECO:0000256" key="1">
    <source>
        <dbReference type="SAM" id="SignalP"/>
    </source>
</evidence>
<dbReference type="RefSeq" id="WP_106210687.1">
    <property type="nucleotide sequence ID" value="NZ_PVZF01000005.1"/>
</dbReference>
<dbReference type="AlphaFoldDB" id="A0A2T0R4X5"/>
<reference evidence="2 3" key="1">
    <citation type="submission" date="2018-03" db="EMBL/GenBank/DDBJ databases">
        <title>Genomic Encyclopedia of Archaeal and Bacterial Type Strains, Phase II (KMG-II): from individual species to whole genera.</title>
        <authorList>
            <person name="Goeker M."/>
        </authorList>
    </citation>
    <scope>NUCLEOTIDE SEQUENCE [LARGE SCALE GENOMIC DNA]</scope>
    <source>
        <strain evidence="2 3">DSM 19711</strain>
    </source>
</reference>
<protein>
    <submittedName>
        <fullName evidence="2">Uncharacterized protein</fullName>
    </submittedName>
</protein>
<organism evidence="2 3">
    <name type="scientific">Kineococcus rhizosphaerae</name>
    <dbReference type="NCBI Taxonomy" id="559628"/>
    <lineage>
        <taxon>Bacteria</taxon>
        <taxon>Bacillati</taxon>
        <taxon>Actinomycetota</taxon>
        <taxon>Actinomycetes</taxon>
        <taxon>Kineosporiales</taxon>
        <taxon>Kineosporiaceae</taxon>
        <taxon>Kineococcus</taxon>
    </lineage>
</organism>
<dbReference type="Proteomes" id="UP000238083">
    <property type="component" value="Unassembled WGS sequence"/>
</dbReference>
<proteinExistence type="predicted"/>